<dbReference type="EMBL" id="MCRJ01000034">
    <property type="protein sequence ID" value="ODN70950.1"/>
    <property type="molecule type" value="Genomic_DNA"/>
</dbReference>
<evidence type="ECO:0000259" key="4">
    <source>
        <dbReference type="PROSITE" id="PS51462"/>
    </source>
</evidence>
<feature type="domain" description="Nudix hydrolase" evidence="4">
    <location>
        <begin position="6"/>
        <end position="139"/>
    </location>
</feature>
<dbReference type="OrthoDB" id="9761969at2"/>
<dbReference type="CDD" id="cd04673">
    <property type="entry name" value="NUDIX_ADPRase"/>
    <property type="match status" value="1"/>
</dbReference>
<accession>A0A1E3H3S0</accession>
<gene>
    <name evidence="5" type="primary">nudI</name>
    <name evidence="5" type="ORF">A6302_01722</name>
</gene>
<dbReference type="InterPro" id="IPR020476">
    <property type="entry name" value="Nudix_hydrolase"/>
</dbReference>
<dbReference type="EC" id="3.6.1.-" evidence="5"/>
<organism evidence="5 6">
    <name type="scientific">Methylobrevis pamukkalensis</name>
    <dbReference type="NCBI Taxonomy" id="1439726"/>
    <lineage>
        <taxon>Bacteria</taxon>
        <taxon>Pseudomonadati</taxon>
        <taxon>Pseudomonadota</taxon>
        <taxon>Alphaproteobacteria</taxon>
        <taxon>Hyphomicrobiales</taxon>
        <taxon>Pleomorphomonadaceae</taxon>
        <taxon>Methylobrevis</taxon>
    </lineage>
</organism>
<dbReference type="InterPro" id="IPR015797">
    <property type="entry name" value="NUDIX_hydrolase-like_dom_sf"/>
</dbReference>
<keyword evidence="6" id="KW-1185">Reference proteome</keyword>
<proteinExistence type="inferred from homology"/>
<protein>
    <submittedName>
        <fullName evidence="5">Nucleoside triphosphatase NudI</fullName>
        <ecNumber evidence="5">3.6.1.-</ecNumber>
    </submittedName>
</protein>
<dbReference type="Gene3D" id="3.90.79.10">
    <property type="entry name" value="Nucleoside Triphosphate Pyrophosphohydrolase"/>
    <property type="match status" value="1"/>
</dbReference>
<dbReference type="InterPro" id="IPR000086">
    <property type="entry name" value="NUDIX_hydrolase_dom"/>
</dbReference>
<evidence type="ECO:0000256" key="2">
    <source>
        <dbReference type="ARBA" id="ARBA00022801"/>
    </source>
</evidence>
<evidence type="ECO:0000313" key="6">
    <source>
        <dbReference type="Proteomes" id="UP000094622"/>
    </source>
</evidence>
<comment type="similarity">
    <text evidence="3">Belongs to the Nudix hydrolase family.</text>
</comment>
<reference evidence="5 6" key="1">
    <citation type="submission" date="2016-07" db="EMBL/GenBank/DDBJ databases">
        <title>Draft Genome Sequence of Methylobrevis pamukkalensis PK2.</title>
        <authorList>
            <person name="Vasilenko O.V."/>
            <person name="Doronina N.V."/>
            <person name="Shmareva M.N."/>
            <person name="Tarlachkov S.V."/>
            <person name="Mustakhimov I."/>
            <person name="Trotsenko Y.A."/>
        </authorList>
    </citation>
    <scope>NUCLEOTIDE SEQUENCE [LARGE SCALE GENOMIC DNA]</scope>
    <source>
        <strain evidence="5 6">PK2</strain>
    </source>
</reference>
<sequence length="156" mass="16581">MTDIRRPTLGVSAGIWNDGGRLLLIRRAKAPFVGSWSFPGGHVDAGETLAEAARREVREECGIEIEVAGAPILREIIEHDADGTLARHYVIAVFAARPTSAATPVAGDDADDIAWIDPAEIGRLRYTPGLRRYIAATRELVLSPAGAGALSAGQEL</sequence>
<dbReference type="Proteomes" id="UP000094622">
    <property type="component" value="Unassembled WGS sequence"/>
</dbReference>
<keyword evidence="2 3" id="KW-0378">Hydrolase</keyword>
<evidence type="ECO:0000256" key="3">
    <source>
        <dbReference type="RuleBase" id="RU003476"/>
    </source>
</evidence>
<comment type="cofactor">
    <cofactor evidence="1">
        <name>Mg(2+)</name>
        <dbReference type="ChEBI" id="CHEBI:18420"/>
    </cofactor>
</comment>
<dbReference type="GO" id="GO:0016787">
    <property type="term" value="F:hydrolase activity"/>
    <property type="evidence" value="ECO:0007669"/>
    <property type="project" value="UniProtKB-KW"/>
</dbReference>
<dbReference type="PANTHER" id="PTHR43736:SF1">
    <property type="entry name" value="DIHYDRONEOPTERIN TRIPHOSPHATE DIPHOSPHATASE"/>
    <property type="match status" value="1"/>
</dbReference>
<dbReference type="InterPro" id="IPR020084">
    <property type="entry name" value="NUDIX_hydrolase_CS"/>
</dbReference>
<dbReference type="RefSeq" id="WP_069306545.1">
    <property type="nucleotide sequence ID" value="NZ_MCRJ01000034.1"/>
</dbReference>
<comment type="caution">
    <text evidence="5">The sequence shown here is derived from an EMBL/GenBank/DDBJ whole genome shotgun (WGS) entry which is preliminary data.</text>
</comment>
<dbReference type="Pfam" id="PF00293">
    <property type="entry name" value="NUDIX"/>
    <property type="match status" value="1"/>
</dbReference>
<evidence type="ECO:0000256" key="1">
    <source>
        <dbReference type="ARBA" id="ARBA00001946"/>
    </source>
</evidence>
<dbReference type="PRINTS" id="PR00502">
    <property type="entry name" value="NUDIXFAMILY"/>
</dbReference>
<dbReference type="PROSITE" id="PS51462">
    <property type="entry name" value="NUDIX"/>
    <property type="match status" value="1"/>
</dbReference>
<name>A0A1E3H3S0_9HYPH</name>
<dbReference type="PROSITE" id="PS00893">
    <property type="entry name" value="NUDIX_BOX"/>
    <property type="match status" value="1"/>
</dbReference>
<evidence type="ECO:0000313" key="5">
    <source>
        <dbReference type="EMBL" id="ODN70950.1"/>
    </source>
</evidence>
<dbReference type="AlphaFoldDB" id="A0A1E3H3S0"/>
<dbReference type="PANTHER" id="PTHR43736">
    <property type="entry name" value="ADP-RIBOSE PYROPHOSPHATASE"/>
    <property type="match status" value="1"/>
</dbReference>
<dbReference type="SUPFAM" id="SSF55811">
    <property type="entry name" value="Nudix"/>
    <property type="match status" value="1"/>
</dbReference>